<evidence type="ECO:0000313" key="2">
    <source>
        <dbReference type="EMBL" id="CRZ12519.1"/>
    </source>
</evidence>
<reference evidence="2" key="1">
    <citation type="submission" date="2015-04" db="EMBL/GenBank/DDBJ databases">
        <title>The genome sequence of the plant pathogenic Rhizarian Plasmodiophora brassicae reveals insights in its biotrophic life cycle and the origin of chitin synthesis.</title>
        <authorList>
            <person name="Schwelm A."/>
            <person name="Fogelqvist J."/>
            <person name="Knaust A."/>
            <person name="Julke S."/>
            <person name="Lilja T."/>
            <person name="Dhandapani V."/>
            <person name="Bonilla-Rosso G."/>
            <person name="Karlsson M."/>
            <person name="Shevchenko A."/>
            <person name="Choi S.R."/>
            <person name="Kim H.G."/>
            <person name="Park J.Y."/>
            <person name="Lim Y.P."/>
            <person name="Ludwig-Muller J."/>
            <person name="Dixelius C."/>
        </authorList>
    </citation>
    <scope>NUCLEOTIDE SEQUENCE</scope>
    <source>
        <tissue evidence="2">Potato root galls</tissue>
    </source>
</reference>
<feature type="compositionally biased region" description="Polar residues" evidence="1">
    <location>
        <begin position="91"/>
        <end position="100"/>
    </location>
</feature>
<name>A0A0H5RUU3_9EUKA</name>
<dbReference type="AlphaFoldDB" id="A0A0H5RUU3"/>
<accession>A0A0H5RUU3</accession>
<organism evidence="2">
    <name type="scientific">Spongospora subterranea</name>
    <dbReference type="NCBI Taxonomy" id="70186"/>
    <lineage>
        <taxon>Eukaryota</taxon>
        <taxon>Sar</taxon>
        <taxon>Rhizaria</taxon>
        <taxon>Endomyxa</taxon>
        <taxon>Phytomyxea</taxon>
        <taxon>Plasmodiophorida</taxon>
        <taxon>Plasmodiophoridae</taxon>
        <taxon>Spongospora</taxon>
    </lineage>
</organism>
<proteinExistence type="predicted"/>
<protein>
    <submittedName>
        <fullName evidence="2">Uncharacterized protein</fullName>
    </submittedName>
</protein>
<dbReference type="EMBL" id="HACM01012077">
    <property type="protein sequence ID" value="CRZ12519.1"/>
    <property type="molecule type" value="Transcribed_RNA"/>
</dbReference>
<sequence length="201" mass="22952">ETHGFLSHFTERQRDSFSDGYVLEFTADYQALKSTALRLPDDRNFRSSGASSYRFATETQRQMTMLSKSQHDEDLTEAKAMTSRGQEADQSDSMAANTTEPCGESNVPILYEWPSFTEIEVFGPEDLCDSKVFVFVEKKSDGRAVTIYVWAGIEVDVFPNIEQFCRMVGKECAERLSMQHLDVDVRCEEPGEESNDFWDLF</sequence>
<evidence type="ECO:0000256" key="1">
    <source>
        <dbReference type="SAM" id="MobiDB-lite"/>
    </source>
</evidence>
<feature type="region of interest" description="Disordered" evidence="1">
    <location>
        <begin position="67"/>
        <end position="101"/>
    </location>
</feature>
<feature type="non-terminal residue" evidence="2">
    <location>
        <position position="1"/>
    </location>
</feature>